<sequence length="121" mass="14067">MKNLNITDGSGQKKIFIRSGYHTNGYSIEIHFEGTHYNNLQGREIPHIQLNTDDIKDAWLLAQALEIAARELKTDVNYHYDFVEFLVQEEGLSSKEAASLRFEEELSDMQKEMRKMESKID</sequence>
<dbReference type="RefSeq" id="WP_091568131.1">
    <property type="nucleotide sequence ID" value="NZ_FMZA01000007.1"/>
</dbReference>
<evidence type="ECO:0000313" key="2">
    <source>
        <dbReference type="EMBL" id="SDC40196.1"/>
    </source>
</evidence>
<proteinExistence type="predicted"/>
<name>A0A1G6LC21_9BACL</name>
<dbReference type="Proteomes" id="UP000199387">
    <property type="component" value="Unassembled WGS sequence"/>
</dbReference>
<protein>
    <submittedName>
        <fullName evidence="2">Uncharacterized protein</fullName>
    </submittedName>
</protein>
<keyword evidence="1" id="KW-0175">Coiled coil</keyword>
<evidence type="ECO:0000256" key="1">
    <source>
        <dbReference type="SAM" id="Coils"/>
    </source>
</evidence>
<keyword evidence="3" id="KW-1185">Reference proteome</keyword>
<feature type="coiled-coil region" evidence="1">
    <location>
        <begin position="92"/>
        <end position="119"/>
    </location>
</feature>
<organism evidence="2 3">
    <name type="scientific">Melghirimyces thermohalophilus</name>
    <dbReference type="NCBI Taxonomy" id="1236220"/>
    <lineage>
        <taxon>Bacteria</taxon>
        <taxon>Bacillati</taxon>
        <taxon>Bacillota</taxon>
        <taxon>Bacilli</taxon>
        <taxon>Bacillales</taxon>
        <taxon>Thermoactinomycetaceae</taxon>
        <taxon>Melghirimyces</taxon>
    </lineage>
</organism>
<gene>
    <name evidence="2" type="ORF">SAMN04488112_107134</name>
</gene>
<accession>A0A1G6LC21</accession>
<reference evidence="2 3" key="1">
    <citation type="submission" date="2016-10" db="EMBL/GenBank/DDBJ databases">
        <authorList>
            <person name="de Groot N.N."/>
        </authorList>
    </citation>
    <scope>NUCLEOTIDE SEQUENCE [LARGE SCALE GENOMIC DNA]</scope>
    <source>
        <strain evidence="2 3">DSM 45514</strain>
    </source>
</reference>
<dbReference type="EMBL" id="FMZA01000007">
    <property type="protein sequence ID" value="SDC40196.1"/>
    <property type="molecule type" value="Genomic_DNA"/>
</dbReference>
<evidence type="ECO:0000313" key="3">
    <source>
        <dbReference type="Proteomes" id="UP000199387"/>
    </source>
</evidence>
<dbReference type="AlphaFoldDB" id="A0A1G6LC21"/>